<organism evidence="1 2">
    <name type="scientific">Pseudoalteromonas peptidolytica F12-50-A1</name>
    <dbReference type="NCBI Taxonomy" id="1315280"/>
    <lineage>
        <taxon>Bacteria</taxon>
        <taxon>Pseudomonadati</taxon>
        <taxon>Pseudomonadota</taxon>
        <taxon>Gammaproteobacteria</taxon>
        <taxon>Alteromonadales</taxon>
        <taxon>Pseudoalteromonadaceae</taxon>
        <taxon>Pseudoalteromonas</taxon>
    </lineage>
</organism>
<name>A0A8I0MZ70_9GAMM</name>
<keyword evidence="2" id="KW-1185">Reference proteome</keyword>
<protein>
    <submittedName>
        <fullName evidence="1">Uncharacterized protein</fullName>
    </submittedName>
</protein>
<dbReference type="AlphaFoldDB" id="A0A8I0MZ70"/>
<comment type="caution">
    <text evidence="1">The sequence shown here is derived from an EMBL/GenBank/DDBJ whole genome shotgun (WGS) entry which is preliminary data.</text>
</comment>
<accession>A0A8I0MZ70</accession>
<reference evidence="1 2" key="1">
    <citation type="submission" date="2015-06" db="EMBL/GenBank/DDBJ databases">
        <title>Genome sequence of Pseudoalteromonas peptidolytica.</title>
        <authorList>
            <person name="Xie B.-B."/>
            <person name="Rong J.-C."/>
            <person name="Qin Q.-L."/>
            <person name="Zhang Y.-Z."/>
        </authorList>
    </citation>
    <scope>NUCLEOTIDE SEQUENCE [LARGE SCALE GENOMIC DNA]</scope>
    <source>
        <strain evidence="1 2">F12-50-A1</strain>
    </source>
</reference>
<evidence type="ECO:0000313" key="2">
    <source>
        <dbReference type="Proteomes" id="UP000660708"/>
    </source>
</evidence>
<proteinExistence type="predicted"/>
<evidence type="ECO:0000313" key="1">
    <source>
        <dbReference type="EMBL" id="MBE0347936.1"/>
    </source>
</evidence>
<sequence>MPKIKKTMVGIGTILAVTFYRVIDKTFITAVIYLHSSA</sequence>
<gene>
    <name evidence="1" type="ORF">PPEP_a4321</name>
</gene>
<dbReference type="Proteomes" id="UP000660708">
    <property type="component" value="Unassembled WGS sequence"/>
</dbReference>
<dbReference type="EMBL" id="AQHF01000028">
    <property type="protein sequence ID" value="MBE0347936.1"/>
    <property type="molecule type" value="Genomic_DNA"/>
</dbReference>